<organism evidence="1 2">
    <name type="scientific">Novosphingobium clariflavum</name>
    <dbReference type="NCBI Taxonomy" id="2029884"/>
    <lineage>
        <taxon>Bacteria</taxon>
        <taxon>Pseudomonadati</taxon>
        <taxon>Pseudomonadota</taxon>
        <taxon>Alphaproteobacteria</taxon>
        <taxon>Sphingomonadales</taxon>
        <taxon>Sphingomonadaceae</taxon>
        <taxon>Novosphingobium</taxon>
    </lineage>
</organism>
<dbReference type="Proteomes" id="UP001589858">
    <property type="component" value="Unassembled WGS sequence"/>
</dbReference>
<name>A0ABV6S4K6_9SPHN</name>
<accession>A0ABV6S4K6</accession>
<sequence length="155" mass="17228">MAPSRIAVVPAERRHINTIANRLREIDREECEAMGRSGKASLRLALDTSSKAWTALVDGKPEAMFGVVVEDLLSGIGTPWFLGTDEVYRHGRELLAWGPVFLSRLSAGLTLSNCVSAKNRRAIRLLEHWGFEVSSEVLSCGGVEFRRFSRSRDAR</sequence>
<reference evidence="1 2" key="1">
    <citation type="submission" date="2024-09" db="EMBL/GenBank/DDBJ databases">
        <authorList>
            <person name="Sun Q."/>
            <person name="Mori K."/>
        </authorList>
    </citation>
    <scope>NUCLEOTIDE SEQUENCE [LARGE SCALE GENOMIC DNA]</scope>
    <source>
        <strain evidence="1 2">CICC 11035S</strain>
    </source>
</reference>
<evidence type="ECO:0008006" key="3">
    <source>
        <dbReference type="Google" id="ProtNLM"/>
    </source>
</evidence>
<evidence type="ECO:0000313" key="2">
    <source>
        <dbReference type="Proteomes" id="UP001589858"/>
    </source>
</evidence>
<dbReference type="InterPro" id="IPR016181">
    <property type="entry name" value="Acyl_CoA_acyltransferase"/>
</dbReference>
<dbReference type="SUPFAM" id="SSF55729">
    <property type="entry name" value="Acyl-CoA N-acyltransferases (Nat)"/>
    <property type="match status" value="1"/>
</dbReference>
<keyword evidence="2" id="KW-1185">Reference proteome</keyword>
<gene>
    <name evidence="1" type="ORF">ACFFF8_00405</name>
</gene>
<protein>
    <recommendedName>
        <fullName evidence="3">N-acetyltransferase domain-containing protein</fullName>
    </recommendedName>
</protein>
<proteinExistence type="predicted"/>
<comment type="caution">
    <text evidence="1">The sequence shown here is derived from an EMBL/GenBank/DDBJ whole genome shotgun (WGS) entry which is preliminary data.</text>
</comment>
<dbReference type="EMBL" id="JBHLTM010000002">
    <property type="protein sequence ID" value="MFC0683048.1"/>
    <property type="molecule type" value="Genomic_DNA"/>
</dbReference>
<evidence type="ECO:0000313" key="1">
    <source>
        <dbReference type="EMBL" id="MFC0683048.1"/>
    </source>
</evidence>
<dbReference type="RefSeq" id="WP_267222915.1">
    <property type="nucleotide sequence ID" value="NZ_JAPCWC010000018.1"/>
</dbReference>